<name>A0AAN9KXF8_CANGL</name>
<evidence type="ECO:0000313" key="1">
    <source>
        <dbReference type="EMBL" id="KAK7323724.1"/>
    </source>
</evidence>
<proteinExistence type="predicted"/>
<protein>
    <submittedName>
        <fullName evidence="1">Uncharacterized protein</fullName>
    </submittedName>
</protein>
<comment type="caution">
    <text evidence="1">The sequence shown here is derived from an EMBL/GenBank/DDBJ whole genome shotgun (WGS) entry which is preliminary data.</text>
</comment>
<dbReference type="AlphaFoldDB" id="A0AAN9KXF8"/>
<sequence length="76" mass="8446">MNKTGYKNMGKPYEPDEIDIDTTSRCSLGSGLDLTRRVKPVDQDPSFVALPHLTNTEISSMRALLITDHAKPISEQ</sequence>
<accession>A0AAN9KXF8</accession>
<dbReference type="Proteomes" id="UP001367508">
    <property type="component" value="Unassembled WGS sequence"/>
</dbReference>
<reference evidence="1 2" key="1">
    <citation type="submission" date="2024-01" db="EMBL/GenBank/DDBJ databases">
        <title>The genomes of 5 underutilized Papilionoideae crops provide insights into root nodulation and disease resistanc.</title>
        <authorList>
            <person name="Jiang F."/>
        </authorList>
    </citation>
    <scope>NUCLEOTIDE SEQUENCE [LARGE SCALE GENOMIC DNA]</scope>
    <source>
        <strain evidence="1">LVBAO_FW01</strain>
        <tissue evidence="1">Leaves</tissue>
    </source>
</reference>
<keyword evidence="2" id="KW-1185">Reference proteome</keyword>
<dbReference type="EMBL" id="JAYMYQ010000006">
    <property type="protein sequence ID" value="KAK7323724.1"/>
    <property type="molecule type" value="Genomic_DNA"/>
</dbReference>
<evidence type="ECO:0000313" key="2">
    <source>
        <dbReference type="Proteomes" id="UP001367508"/>
    </source>
</evidence>
<organism evidence="1 2">
    <name type="scientific">Canavalia gladiata</name>
    <name type="common">Sword bean</name>
    <name type="synonym">Dolichos gladiatus</name>
    <dbReference type="NCBI Taxonomy" id="3824"/>
    <lineage>
        <taxon>Eukaryota</taxon>
        <taxon>Viridiplantae</taxon>
        <taxon>Streptophyta</taxon>
        <taxon>Embryophyta</taxon>
        <taxon>Tracheophyta</taxon>
        <taxon>Spermatophyta</taxon>
        <taxon>Magnoliopsida</taxon>
        <taxon>eudicotyledons</taxon>
        <taxon>Gunneridae</taxon>
        <taxon>Pentapetalae</taxon>
        <taxon>rosids</taxon>
        <taxon>fabids</taxon>
        <taxon>Fabales</taxon>
        <taxon>Fabaceae</taxon>
        <taxon>Papilionoideae</taxon>
        <taxon>50 kb inversion clade</taxon>
        <taxon>NPAAA clade</taxon>
        <taxon>indigoferoid/millettioid clade</taxon>
        <taxon>Phaseoleae</taxon>
        <taxon>Canavalia</taxon>
    </lineage>
</organism>
<gene>
    <name evidence="1" type="ORF">VNO77_27214</name>
</gene>